<dbReference type="Gene3D" id="1.10.10.10">
    <property type="entry name" value="Winged helix-like DNA-binding domain superfamily/Winged helix DNA-binding domain"/>
    <property type="match status" value="1"/>
</dbReference>
<feature type="region of interest" description="Disordered" evidence="1">
    <location>
        <begin position="42"/>
        <end position="62"/>
    </location>
</feature>
<feature type="compositionally biased region" description="Basic and acidic residues" evidence="1">
    <location>
        <begin position="118"/>
        <end position="129"/>
    </location>
</feature>
<organism evidence="2 3">
    <name type="scientific">Mycobacterium simiae</name>
    <name type="common">Mycobacterium habana</name>
    <dbReference type="NCBI Taxonomy" id="1784"/>
    <lineage>
        <taxon>Bacteria</taxon>
        <taxon>Bacillati</taxon>
        <taxon>Actinomycetota</taxon>
        <taxon>Actinomycetes</taxon>
        <taxon>Mycobacteriales</taxon>
        <taxon>Mycobacteriaceae</taxon>
        <taxon>Mycobacterium</taxon>
        <taxon>Mycobacterium simiae complex</taxon>
    </lineage>
</organism>
<evidence type="ECO:0008006" key="4">
    <source>
        <dbReference type="Google" id="ProtNLM"/>
    </source>
</evidence>
<gene>
    <name evidence="2" type="ORF">B5M45_03855</name>
</gene>
<comment type="caution">
    <text evidence="2">The sequence shown here is derived from an EMBL/GenBank/DDBJ whole genome shotgun (WGS) entry which is preliminary data.</text>
</comment>
<proteinExistence type="predicted"/>
<dbReference type="EMBL" id="MZZM01000006">
    <property type="protein sequence ID" value="ORJ63697.1"/>
    <property type="molecule type" value="Genomic_DNA"/>
</dbReference>
<keyword evidence="3" id="KW-1185">Reference proteome</keyword>
<name>A0A1X0YF11_MYCSI</name>
<dbReference type="SUPFAM" id="SSF46785">
    <property type="entry name" value="Winged helix' DNA-binding domain"/>
    <property type="match status" value="1"/>
</dbReference>
<dbReference type="InterPro" id="IPR036390">
    <property type="entry name" value="WH_DNA-bd_sf"/>
</dbReference>
<feature type="compositionally biased region" description="Basic and acidic residues" evidence="1">
    <location>
        <begin position="49"/>
        <end position="58"/>
    </location>
</feature>
<dbReference type="InterPro" id="IPR036388">
    <property type="entry name" value="WH-like_DNA-bd_sf"/>
</dbReference>
<protein>
    <recommendedName>
        <fullName evidence="4">HTH domain-containing protein</fullName>
    </recommendedName>
</protein>
<dbReference type="Proteomes" id="UP000193040">
    <property type="component" value="Unassembled WGS sequence"/>
</dbReference>
<feature type="region of interest" description="Disordered" evidence="1">
    <location>
        <begin position="110"/>
        <end position="129"/>
    </location>
</feature>
<evidence type="ECO:0000313" key="3">
    <source>
        <dbReference type="Proteomes" id="UP000193040"/>
    </source>
</evidence>
<evidence type="ECO:0000256" key="1">
    <source>
        <dbReference type="SAM" id="MobiDB-lite"/>
    </source>
</evidence>
<evidence type="ECO:0000313" key="2">
    <source>
        <dbReference type="EMBL" id="ORJ63697.1"/>
    </source>
</evidence>
<reference evidence="2 3" key="1">
    <citation type="submission" date="2017-03" db="EMBL/GenBank/DDBJ databases">
        <title>Genomic insights into Mycobacterium simiae human colonization.</title>
        <authorList>
            <person name="Steffani J.L."/>
            <person name="Brunck M.E."/>
            <person name="Cruz E."/>
            <person name="Montiel R."/>
            <person name="Barona F."/>
        </authorList>
    </citation>
    <scope>NUCLEOTIDE SEQUENCE [LARGE SCALE GENOMIC DNA]</scope>
    <source>
        <strain evidence="2 3">MsiGto</strain>
    </source>
</reference>
<accession>A0A1X0YF11</accession>
<sequence>MRLGQTAGRVWQDLLEHPDSTTGEIADRLGVTRKTARRNLESKLLPSRLAEESGEKRSSKGRPAVMYRALDADLDAIAEHFGVSDWSERTGERYKRERGGYSAVLRRIAEGGDTAATESDRGCGDDDDRRRLEEEAAMRELMGI</sequence>
<dbReference type="AlphaFoldDB" id="A0A1X0YF11"/>